<dbReference type="Pfam" id="PF16925">
    <property type="entry name" value="TetR_C_13"/>
    <property type="match status" value="1"/>
</dbReference>
<feature type="DNA-binding region" description="H-T-H motif" evidence="4">
    <location>
        <begin position="27"/>
        <end position="46"/>
    </location>
</feature>
<dbReference type="SUPFAM" id="SSF46689">
    <property type="entry name" value="Homeodomain-like"/>
    <property type="match status" value="1"/>
</dbReference>
<feature type="domain" description="HTH tetR-type" evidence="5">
    <location>
        <begin position="4"/>
        <end position="64"/>
    </location>
</feature>
<organism evidence="6 7">
    <name type="scientific">Dokdonia pacifica</name>
    <dbReference type="NCBI Taxonomy" id="1627892"/>
    <lineage>
        <taxon>Bacteria</taxon>
        <taxon>Pseudomonadati</taxon>
        <taxon>Bacteroidota</taxon>
        <taxon>Flavobacteriia</taxon>
        <taxon>Flavobacteriales</taxon>
        <taxon>Flavobacteriaceae</taxon>
        <taxon>Dokdonia</taxon>
    </lineage>
</organism>
<evidence type="ECO:0000256" key="4">
    <source>
        <dbReference type="PROSITE-ProRule" id="PRU00335"/>
    </source>
</evidence>
<evidence type="ECO:0000313" key="6">
    <source>
        <dbReference type="EMBL" id="SNR77464.1"/>
    </source>
</evidence>
<sequence>MGYKYNKEEILDVGYDVFRRNGYHNVGINQILKESGIPKGSFYNFFDSKEDFAQQVIKRYGENNQCWMQKYFDDCELSPIECLKSFYAMMIHYNEEDNYAGGCLVNNMCVEVGRNNDMLAKESNQQFVGWLQILASVVKKGQDQGQITTQYNSLWLAEYLHAGFYGVLSRTKVTRNREYMDAWHTMTFNFITQ</sequence>
<dbReference type="InterPro" id="IPR011075">
    <property type="entry name" value="TetR_C"/>
</dbReference>
<keyword evidence="7" id="KW-1185">Reference proteome</keyword>
<dbReference type="PANTHER" id="PTHR47506">
    <property type="entry name" value="TRANSCRIPTIONAL REGULATORY PROTEIN"/>
    <property type="match status" value="1"/>
</dbReference>
<dbReference type="PROSITE" id="PS50977">
    <property type="entry name" value="HTH_TETR_2"/>
    <property type="match status" value="1"/>
</dbReference>
<evidence type="ECO:0000259" key="5">
    <source>
        <dbReference type="PROSITE" id="PS50977"/>
    </source>
</evidence>
<evidence type="ECO:0000256" key="3">
    <source>
        <dbReference type="ARBA" id="ARBA00023163"/>
    </source>
</evidence>
<accession>A0A238Z3N3</accession>
<dbReference type="Proteomes" id="UP000198379">
    <property type="component" value="Unassembled WGS sequence"/>
</dbReference>
<dbReference type="PANTHER" id="PTHR47506:SF6">
    <property type="entry name" value="HTH-TYPE TRANSCRIPTIONAL REPRESSOR NEMR"/>
    <property type="match status" value="1"/>
</dbReference>
<dbReference type="OrthoDB" id="9787680at2"/>
<keyword evidence="3" id="KW-0804">Transcription</keyword>
<keyword evidence="2 4" id="KW-0238">DNA-binding</keyword>
<proteinExistence type="predicted"/>
<evidence type="ECO:0000256" key="1">
    <source>
        <dbReference type="ARBA" id="ARBA00023015"/>
    </source>
</evidence>
<dbReference type="RefSeq" id="WP_089371289.1">
    <property type="nucleotide sequence ID" value="NZ_BMEP01000001.1"/>
</dbReference>
<dbReference type="InterPro" id="IPR009057">
    <property type="entry name" value="Homeodomain-like_sf"/>
</dbReference>
<reference evidence="6 7" key="1">
    <citation type="submission" date="2017-06" db="EMBL/GenBank/DDBJ databases">
        <authorList>
            <person name="Kim H.J."/>
            <person name="Triplett B.A."/>
        </authorList>
    </citation>
    <scope>NUCLEOTIDE SEQUENCE [LARGE SCALE GENOMIC DNA]</scope>
    <source>
        <strain evidence="6 7">DSM 25597</strain>
    </source>
</reference>
<evidence type="ECO:0000313" key="7">
    <source>
        <dbReference type="Proteomes" id="UP000198379"/>
    </source>
</evidence>
<dbReference type="EMBL" id="FZNY01000002">
    <property type="protein sequence ID" value="SNR77464.1"/>
    <property type="molecule type" value="Genomic_DNA"/>
</dbReference>
<keyword evidence="1" id="KW-0805">Transcription regulation</keyword>
<name>A0A238Z3N3_9FLAO</name>
<dbReference type="InterPro" id="IPR001647">
    <property type="entry name" value="HTH_TetR"/>
</dbReference>
<dbReference type="Pfam" id="PF00440">
    <property type="entry name" value="TetR_N"/>
    <property type="match status" value="1"/>
</dbReference>
<dbReference type="InterPro" id="IPR036271">
    <property type="entry name" value="Tet_transcr_reg_TetR-rel_C_sf"/>
</dbReference>
<evidence type="ECO:0000256" key="2">
    <source>
        <dbReference type="ARBA" id="ARBA00023125"/>
    </source>
</evidence>
<dbReference type="PRINTS" id="PR00455">
    <property type="entry name" value="HTHTETR"/>
</dbReference>
<dbReference type="SUPFAM" id="SSF48498">
    <property type="entry name" value="Tetracyclin repressor-like, C-terminal domain"/>
    <property type="match status" value="1"/>
</dbReference>
<gene>
    <name evidence="6" type="ORF">SAMN06265376_102552</name>
</gene>
<dbReference type="GO" id="GO:0003677">
    <property type="term" value="F:DNA binding"/>
    <property type="evidence" value="ECO:0007669"/>
    <property type="project" value="UniProtKB-UniRule"/>
</dbReference>
<protein>
    <submittedName>
        <fullName evidence="6">Transcriptional regulator, TetR family</fullName>
    </submittedName>
</protein>
<dbReference type="AlphaFoldDB" id="A0A238Z3N3"/>
<dbReference type="Gene3D" id="1.10.357.10">
    <property type="entry name" value="Tetracycline Repressor, domain 2"/>
    <property type="match status" value="1"/>
</dbReference>